<feature type="compositionally biased region" description="Polar residues" evidence="1">
    <location>
        <begin position="193"/>
        <end position="203"/>
    </location>
</feature>
<feature type="compositionally biased region" description="Polar residues" evidence="1">
    <location>
        <begin position="106"/>
        <end position="137"/>
    </location>
</feature>
<keyword evidence="3" id="KW-1185">Reference proteome</keyword>
<evidence type="ECO:0000313" key="3">
    <source>
        <dbReference type="Proteomes" id="UP000789508"/>
    </source>
</evidence>
<sequence length="820" mass="92601">MDRGKKYQAPVYRSWNALALGLPNNPGETELEEPENKQPTKSRRPRRGVLVKEVIGQEVPSQIADWRYSNAVALNKVSEASREKKSHEIYESNKWNLEQKRKATWGPSSSRIPQQNNWNPSSRRNTWDSPLDTQQKIPTYDYDDPREKNLSSKTSFKPQYDNSVAKRSQSQNNELQSYNTRPIIQSKHEYGSDSWNSVGSKKNWNAPVHPEKNSGWDSSTEPQYSNDSWDSVEPQKNWNAPVRPEKNGNWGSSVKAQYGNDSWDSVGSQNDWSTTTQSEKYSNWNSSVKSQYSNDSWDSVGSQKNWNAPVKPEKNSNWDSSTEPQYGNDNCDSAKSNWNASVQQKHSSNWNSSRPKNENDNSVAAKKSQKNGNTSVQPKQTGRTLTDEPEESDHILPFPNPILDNLFVSSPIDDNVISAWKDNEKNTHIDENSGASDINKESNVGVADPTKAIPQFSKGTKIESKENPDHLKSDSLKSSVKSDEESSRNAKGSSTAVPIQPLSKPKDEENTAKTSSTESFKPLIDEELLLNAEDLSTAVPIPPSSKQEDEKVQENTAKTSSTESFKPLIDEELLLNAKDLSSAVPIQLSPKQEDEKVQKSTSKIGSTELFKSLIDEELIFDDTKKEQKNTNKREKSAFGWETEFKKEDDWPNFDQPLIESDSSDEESIRSNSSTKEPQSPMSPNLIDSFDIPPELSTSPLKPITIPRQKKPPEIKSPLRATIQGPESETVASYIFYKNKFVKENSVLVNLDDDQSALSPPKQPPTKESEDFLQELAKLDWKAFLPIPDPNSIKWAKPTDREQKRKKKEVLKIFLEHLDPI</sequence>
<evidence type="ECO:0000256" key="1">
    <source>
        <dbReference type="SAM" id="MobiDB-lite"/>
    </source>
</evidence>
<name>A0A9N8VYS8_9GLOM</name>
<feature type="compositionally biased region" description="Basic and acidic residues" evidence="1">
    <location>
        <begin position="422"/>
        <end position="431"/>
    </location>
</feature>
<feature type="compositionally biased region" description="Basic and acidic residues" evidence="1">
    <location>
        <begin position="79"/>
        <end position="101"/>
    </location>
</feature>
<organism evidence="2 3">
    <name type="scientific">Ambispora leptoticha</name>
    <dbReference type="NCBI Taxonomy" id="144679"/>
    <lineage>
        <taxon>Eukaryota</taxon>
        <taxon>Fungi</taxon>
        <taxon>Fungi incertae sedis</taxon>
        <taxon>Mucoromycota</taxon>
        <taxon>Glomeromycotina</taxon>
        <taxon>Glomeromycetes</taxon>
        <taxon>Archaeosporales</taxon>
        <taxon>Ambisporaceae</taxon>
        <taxon>Ambispora</taxon>
    </lineage>
</organism>
<protein>
    <submittedName>
        <fullName evidence="2">10634_t:CDS:1</fullName>
    </submittedName>
</protein>
<feature type="compositionally biased region" description="Polar residues" evidence="1">
    <location>
        <begin position="215"/>
        <end position="238"/>
    </location>
</feature>
<gene>
    <name evidence="2" type="ORF">ALEPTO_LOCUS2018</name>
</gene>
<feature type="compositionally biased region" description="Polar residues" evidence="1">
    <location>
        <begin position="249"/>
        <end position="306"/>
    </location>
</feature>
<feature type="region of interest" description="Disordered" evidence="1">
    <location>
        <begin position="78"/>
        <end position="401"/>
    </location>
</feature>
<dbReference type="Proteomes" id="UP000789508">
    <property type="component" value="Unassembled WGS sequence"/>
</dbReference>
<feature type="compositionally biased region" description="Basic and acidic residues" evidence="1">
    <location>
        <begin position="621"/>
        <end position="649"/>
    </location>
</feature>
<comment type="caution">
    <text evidence="2">The sequence shown here is derived from an EMBL/GenBank/DDBJ whole genome shotgun (WGS) entry which is preliminary data.</text>
</comment>
<feature type="compositionally biased region" description="Basic and acidic residues" evidence="1">
    <location>
        <begin position="460"/>
        <end position="488"/>
    </location>
</feature>
<feature type="compositionally biased region" description="Polar residues" evidence="1">
    <location>
        <begin position="317"/>
        <end position="354"/>
    </location>
</feature>
<feature type="region of interest" description="Disordered" evidence="1">
    <location>
        <begin position="620"/>
        <end position="723"/>
    </location>
</feature>
<feature type="compositionally biased region" description="Basic residues" evidence="1">
    <location>
        <begin position="40"/>
        <end position="49"/>
    </location>
</feature>
<feature type="compositionally biased region" description="Polar residues" evidence="1">
    <location>
        <begin position="554"/>
        <end position="564"/>
    </location>
</feature>
<dbReference type="EMBL" id="CAJVPS010000263">
    <property type="protein sequence ID" value="CAG8471139.1"/>
    <property type="molecule type" value="Genomic_DNA"/>
</dbReference>
<feature type="region of interest" description="Disordered" evidence="1">
    <location>
        <begin position="22"/>
        <end position="49"/>
    </location>
</feature>
<feature type="compositionally biased region" description="Polar residues" evidence="1">
    <location>
        <begin position="370"/>
        <end position="384"/>
    </location>
</feature>
<evidence type="ECO:0000313" key="2">
    <source>
        <dbReference type="EMBL" id="CAG8471139.1"/>
    </source>
</evidence>
<accession>A0A9N8VYS8</accession>
<feature type="compositionally biased region" description="Polar residues" evidence="1">
    <location>
        <begin position="151"/>
        <end position="183"/>
    </location>
</feature>
<feature type="region of interest" description="Disordered" evidence="1">
    <location>
        <begin position="422"/>
        <end position="566"/>
    </location>
</feature>
<reference evidence="2" key="1">
    <citation type="submission" date="2021-06" db="EMBL/GenBank/DDBJ databases">
        <authorList>
            <person name="Kallberg Y."/>
            <person name="Tangrot J."/>
            <person name="Rosling A."/>
        </authorList>
    </citation>
    <scope>NUCLEOTIDE SEQUENCE</scope>
    <source>
        <strain evidence="2">FL130A</strain>
    </source>
</reference>
<dbReference type="AlphaFoldDB" id="A0A9N8VYS8"/>
<proteinExistence type="predicted"/>